<proteinExistence type="predicted"/>
<dbReference type="AlphaFoldDB" id="W2NY47"/>
<protein>
    <submittedName>
        <fullName evidence="1">Uncharacterized protein</fullName>
    </submittedName>
</protein>
<organism evidence="1">
    <name type="scientific">Phytophthora nicotianae</name>
    <name type="common">Potato buckeye rot agent</name>
    <name type="synonym">Phytophthora parasitica</name>
    <dbReference type="NCBI Taxonomy" id="4792"/>
    <lineage>
        <taxon>Eukaryota</taxon>
        <taxon>Sar</taxon>
        <taxon>Stramenopiles</taxon>
        <taxon>Oomycota</taxon>
        <taxon>Peronosporomycetes</taxon>
        <taxon>Peronosporales</taxon>
        <taxon>Peronosporaceae</taxon>
        <taxon>Phytophthora</taxon>
    </lineage>
</organism>
<dbReference type="EMBL" id="KI691344">
    <property type="protein sequence ID" value="ETM53400.1"/>
    <property type="molecule type" value="Genomic_DNA"/>
</dbReference>
<gene>
    <name evidence="1" type="ORF">L914_03126</name>
</gene>
<name>W2NY47_PHYNI</name>
<sequence length="33" mass="3641">MSKASKEKASSRLERTTRLLLVQFEDGGTSVTN</sequence>
<evidence type="ECO:0000313" key="1">
    <source>
        <dbReference type="EMBL" id="ETM53400.1"/>
    </source>
</evidence>
<accession>W2NY47</accession>
<dbReference type="Proteomes" id="UP000054532">
    <property type="component" value="Unassembled WGS sequence"/>
</dbReference>
<reference evidence="1" key="1">
    <citation type="submission" date="2013-11" db="EMBL/GenBank/DDBJ databases">
        <title>The Genome Sequence of Phytophthora parasitica IAC_01/95.</title>
        <authorList>
            <consortium name="The Broad Institute Genomics Platform"/>
            <person name="Russ C."/>
            <person name="Tyler B."/>
            <person name="Panabieres F."/>
            <person name="Shan W."/>
            <person name="Tripathy S."/>
            <person name="Grunwald N."/>
            <person name="Machado M."/>
            <person name="Johnson C.S."/>
            <person name="Arredondo F."/>
            <person name="Hong C."/>
            <person name="Coffey M."/>
            <person name="Young S.K."/>
            <person name="Zeng Q."/>
            <person name="Gargeya S."/>
            <person name="Fitzgerald M."/>
            <person name="Abouelleil A."/>
            <person name="Alvarado L."/>
            <person name="Chapman S.B."/>
            <person name="Gainer-Dewar J."/>
            <person name="Goldberg J."/>
            <person name="Griggs A."/>
            <person name="Gujja S."/>
            <person name="Hansen M."/>
            <person name="Howarth C."/>
            <person name="Imamovic A."/>
            <person name="Ireland A."/>
            <person name="Larimer J."/>
            <person name="McCowan C."/>
            <person name="Murphy C."/>
            <person name="Pearson M."/>
            <person name="Poon T.W."/>
            <person name="Priest M."/>
            <person name="Roberts A."/>
            <person name="Saif S."/>
            <person name="Shea T."/>
            <person name="Sykes S."/>
            <person name="Wortman J."/>
            <person name="Nusbaum C."/>
            <person name="Birren B."/>
        </authorList>
    </citation>
    <scope>NUCLEOTIDE SEQUENCE [LARGE SCALE GENOMIC DNA]</scope>
    <source>
        <strain evidence="1">IAC_01/95</strain>
    </source>
</reference>